<keyword evidence="13" id="KW-1185">Reference proteome</keyword>
<evidence type="ECO:0000256" key="4">
    <source>
        <dbReference type="ARBA" id="ARBA00022801"/>
    </source>
</evidence>
<dbReference type="Gene3D" id="3.40.390.10">
    <property type="entry name" value="Collagenase (Catalytic Domain)"/>
    <property type="match status" value="1"/>
</dbReference>
<dbReference type="Gene3D" id="1.10.1370.10">
    <property type="entry name" value="Neurolysin, domain 3"/>
    <property type="match status" value="1"/>
</dbReference>
<evidence type="ECO:0000313" key="12">
    <source>
        <dbReference type="EMBL" id="RJY18852.1"/>
    </source>
</evidence>
<evidence type="ECO:0000256" key="1">
    <source>
        <dbReference type="ARBA" id="ARBA00006040"/>
    </source>
</evidence>
<evidence type="ECO:0000256" key="8">
    <source>
        <dbReference type="ARBA" id="ARBA00026100"/>
    </source>
</evidence>
<keyword evidence="6 9" id="KW-0482">Metalloprotease</keyword>
<dbReference type="GO" id="GO:0005829">
    <property type="term" value="C:cytosol"/>
    <property type="evidence" value="ECO:0007669"/>
    <property type="project" value="UniProtKB-ARBA"/>
</dbReference>
<dbReference type="EC" id="3.4.24.70" evidence="8"/>
<dbReference type="GO" id="GO:0006508">
    <property type="term" value="P:proteolysis"/>
    <property type="evidence" value="ECO:0007669"/>
    <property type="project" value="UniProtKB-KW"/>
</dbReference>
<evidence type="ECO:0000259" key="11">
    <source>
        <dbReference type="Pfam" id="PF19310"/>
    </source>
</evidence>
<evidence type="ECO:0000256" key="6">
    <source>
        <dbReference type="ARBA" id="ARBA00023049"/>
    </source>
</evidence>
<accession>A0A3A6U411</accession>
<dbReference type="InterPro" id="IPR045090">
    <property type="entry name" value="Pept_M3A_M3B"/>
</dbReference>
<dbReference type="InterPro" id="IPR024079">
    <property type="entry name" value="MetalloPept_cat_dom_sf"/>
</dbReference>
<evidence type="ECO:0000313" key="13">
    <source>
        <dbReference type="Proteomes" id="UP000273022"/>
    </source>
</evidence>
<evidence type="ECO:0000259" key="10">
    <source>
        <dbReference type="Pfam" id="PF01432"/>
    </source>
</evidence>
<dbReference type="PANTHER" id="PTHR43660">
    <property type="entry name" value="DIPEPTIDYL CARBOXYPEPTIDASE"/>
    <property type="match status" value="1"/>
</dbReference>
<dbReference type="GO" id="GO:0004222">
    <property type="term" value="F:metalloendopeptidase activity"/>
    <property type="evidence" value="ECO:0007669"/>
    <property type="project" value="UniProtKB-EC"/>
</dbReference>
<dbReference type="OrthoDB" id="9773538at2"/>
<dbReference type="InterPro" id="IPR034005">
    <property type="entry name" value="M3A_DCP"/>
</dbReference>
<comment type="catalytic activity">
    <reaction evidence="7">
        <text>Hydrolysis of oligopeptides, with broad specificity. Gly or Ala commonly occur as P1 or P1' residues, but more distant residues are also important, as is shown by the fact that Z-Gly-Pro-Gly-|-Gly-Pro-Ala is cleaved, but not Z-(Gly)(5).</text>
        <dbReference type="EC" id="3.4.24.70"/>
    </reaction>
</comment>
<dbReference type="PANTHER" id="PTHR43660:SF1">
    <property type="entry name" value="DIPEPTIDYL CARBOXYPEPTIDASE"/>
    <property type="match status" value="1"/>
</dbReference>
<dbReference type="CDD" id="cd06456">
    <property type="entry name" value="M3A_DCP"/>
    <property type="match status" value="1"/>
</dbReference>
<evidence type="ECO:0000256" key="7">
    <source>
        <dbReference type="ARBA" id="ARBA00024603"/>
    </source>
</evidence>
<keyword evidence="2 9" id="KW-0645">Protease</keyword>
<comment type="similarity">
    <text evidence="1 9">Belongs to the peptidase M3 family.</text>
</comment>
<organism evidence="12 13">
    <name type="scientific">Parashewanella spongiae</name>
    <dbReference type="NCBI Taxonomy" id="342950"/>
    <lineage>
        <taxon>Bacteria</taxon>
        <taxon>Pseudomonadati</taxon>
        <taxon>Pseudomonadota</taxon>
        <taxon>Gammaproteobacteria</taxon>
        <taxon>Alteromonadales</taxon>
        <taxon>Shewanellaceae</taxon>
        <taxon>Parashewanella</taxon>
    </lineage>
</organism>
<feature type="domain" description="Peptidase M3A/M3B catalytic" evidence="10">
    <location>
        <begin position="222"/>
        <end position="676"/>
    </location>
</feature>
<dbReference type="Proteomes" id="UP000273022">
    <property type="component" value="Unassembled WGS sequence"/>
</dbReference>
<dbReference type="Pfam" id="PF19310">
    <property type="entry name" value="TOP_N"/>
    <property type="match status" value="1"/>
</dbReference>
<dbReference type="NCBIfam" id="NF008159">
    <property type="entry name" value="PRK10911.1"/>
    <property type="match status" value="1"/>
</dbReference>
<feature type="domain" description="Oligopeptidase A N-terminal" evidence="11">
    <location>
        <begin position="36"/>
        <end position="149"/>
    </location>
</feature>
<dbReference type="AlphaFoldDB" id="A0A3A6U411"/>
<dbReference type="GO" id="GO:0046872">
    <property type="term" value="F:metal ion binding"/>
    <property type="evidence" value="ECO:0007669"/>
    <property type="project" value="UniProtKB-UniRule"/>
</dbReference>
<dbReference type="FunFam" id="3.40.390.10:FF:000009">
    <property type="entry name" value="Oligopeptidase A"/>
    <property type="match status" value="1"/>
</dbReference>
<evidence type="ECO:0000256" key="5">
    <source>
        <dbReference type="ARBA" id="ARBA00022833"/>
    </source>
</evidence>
<dbReference type="RefSeq" id="WP_121852292.1">
    <property type="nucleotide sequence ID" value="NZ_CP037952.1"/>
</dbReference>
<keyword evidence="3 9" id="KW-0479">Metal-binding</keyword>
<name>A0A3A6U411_9GAMM</name>
<dbReference type="InterPro" id="IPR024077">
    <property type="entry name" value="Neurolysin/TOP_dom2"/>
</dbReference>
<reference evidence="12 13" key="1">
    <citation type="submission" date="2018-09" db="EMBL/GenBank/DDBJ databases">
        <title>Phylogeny of the Shewanellaceae, and recommendation for two new genera, Pseudoshewanella and Parashewanella.</title>
        <authorList>
            <person name="Wang G."/>
        </authorList>
    </citation>
    <scope>NUCLEOTIDE SEQUENCE [LARGE SCALE GENOMIC DNA]</scope>
    <source>
        <strain evidence="12 13">KCTC 22492</strain>
    </source>
</reference>
<evidence type="ECO:0000256" key="3">
    <source>
        <dbReference type="ARBA" id="ARBA00022723"/>
    </source>
</evidence>
<dbReference type="Pfam" id="PF01432">
    <property type="entry name" value="Peptidase_M3"/>
    <property type="match status" value="1"/>
</dbReference>
<protein>
    <recommendedName>
        <fullName evidence="8">oligopeptidase A</fullName>
        <ecNumber evidence="8">3.4.24.70</ecNumber>
    </recommendedName>
</protein>
<comment type="cofactor">
    <cofactor evidence="9">
        <name>Zn(2+)</name>
        <dbReference type="ChEBI" id="CHEBI:29105"/>
    </cofactor>
    <text evidence="9">Binds 1 zinc ion.</text>
</comment>
<sequence length="679" mass="76640">MSNPLLVSTDLPQFSAIKPEHIQPAVEHAIEHCRNTIEAVVNTKAPLTWETLITPLEQADDALSQVWSPVSHMNSVVSNDPWREAHDACLPLLSDYSTFVGQHQGLFNAYVSLRDSDEFSSLSKAKQTTIEHAIRDFKLSGIGLKDDAKLRYGEIQKRTSELTSQFSNQLLDATNAWSKLITDEKELAGLPESAIAAAKAMAEEKELTGWLFTLDFPSYLPVMTYCDNRTLRAECYKAFVTRASDQGPNAGKFDNTELMNEIVALRHEVSQLLGFDNYADKSLATKMAENPQQVLDFLNQLAARSKPQAETELKALTAYAKSEFSVDQLDAWDLPYYSEKLQQHQYQISQETLRPYFPEDKVLSGLFYTVNKLFGLQISEQTNVDTWHKDVRFFNILDASGEHRGSFYLDLYARSGKRGGAWMDDCRVRRQTSTGLQNPIAYLTCNFNSPVDGKPALFTHDEVITLFHEFGHGIHHMLTQIDVADVSGINGVPWDAVELPSQFLENWCWQEEALVHISGHYETGEPLPKNLLDKMLAARNFQSGMAMVRQLEFSLFDFTLHRDFDPAHGARVQQVLDKVRAQVAVIKPASFNRFQHSFGHIFAGGYAAGYYSYKWAEVLSADAFSRFEEEGIFNPETGKSFLNNILEMGGSEEPMELFKRFRGREPQIDALLRHSGIAA</sequence>
<evidence type="ECO:0000256" key="9">
    <source>
        <dbReference type="RuleBase" id="RU003435"/>
    </source>
</evidence>
<dbReference type="InterPro" id="IPR045666">
    <property type="entry name" value="OpdA_N"/>
</dbReference>
<dbReference type="SUPFAM" id="SSF55486">
    <property type="entry name" value="Metalloproteases ('zincins'), catalytic domain"/>
    <property type="match status" value="1"/>
</dbReference>
<comment type="caution">
    <text evidence="12">The sequence shown here is derived from an EMBL/GenBank/DDBJ whole genome shotgun (WGS) entry which is preliminary data.</text>
</comment>
<dbReference type="InterPro" id="IPR001567">
    <property type="entry name" value="Pept_M3A_M3B_dom"/>
</dbReference>
<dbReference type="InterPro" id="IPR024080">
    <property type="entry name" value="Neurolysin/TOP_N"/>
</dbReference>
<proteinExistence type="inferred from homology"/>
<gene>
    <name evidence="12" type="ORF">D5R81_03615</name>
</gene>
<keyword evidence="4 9" id="KW-0378">Hydrolase</keyword>
<dbReference type="EMBL" id="QYYH01000014">
    <property type="protein sequence ID" value="RJY18852.1"/>
    <property type="molecule type" value="Genomic_DNA"/>
</dbReference>
<keyword evidence="5 9" id="KW-0862">Zinc</keyword>
<evidence type="ECO:0000256" key="2">
    <source>
        <dbReference type="ARBA" id="ARBA00022670"/>
    </source>
</evidence>
<dbReference type="Gene3D" id="1.20.1050.40">
    <property type="entry name" value="Endopeptidase. Chain P, domain 1"/>
    <property type="match status" value="1"/>
</dbReference>